<dbReference type="PANTHER" id="PTHR21415">
    <property type="entry name" value="U7 SNRNA-ASSOCIATED SM-LIKE PROTEIN LSM11"/>
    <property type="match status" value="1"/>
</dbReference>
<dbReference type="OMA" id="KAKTYNH"/>
<keyword evidence="3" id="KW-1185">Reference proteome</keyword>
<evidence type="ECO:0000259" key="1">
    <source>
        <dbReference type="SMART" id="SM00651"/>
    </source>
</evidence>
<dbReference type="SMART" id="SM00651">
    <property type="entry name" value="Sm"/>
    <property type="match status" value="1"/>
</dbReference>
<proteinExistence type="predicted"/>
<dbReference type="GO" id="GO:0005683">
    <property type="term" value="C:U7 snRNP"/>
    <property type="evidence" value="ECO:0007669"/>
    <property type="project" value="TreeGrafter"/>
</dbReference>
<dbReference type="InterPro" id="IPR010920">
    <property type="entry name" value="LSM_dom_sf"/>
</dbReference>
<sequence>MEKAKVIDLADEVIDPNEVLFNDNVVVNVPAPEAKTFNNLAEYYSKTFGKKNEEKFEQNINERLNTASTSMERFANFKLKQNDETEVPRMKRRTKSNLCIFDKMNQSTGPLSILYRSMGKQLKIFVRRRKICSSKEERFSWLTAHLVAFDRHLNLALQDVVETFSHQLNSKHSVMIQKRTRQMLIRGDNVVLVTIPSE</sequence>
<organism evidence="2 3">
    <name type="scientific">Blomia tropicalis</name>
    <name type="common">Mite</name>
    <dbReference type="NCBI Taxonomy" id="40697"/>
    <lineage>
        <taxon>Eukaryota</taxon>
        <taxon>Metazoa</taxon>
        <taxon>Ecdysozoa</taxon>
        <taxon>Arthropoda</taxon>
        <taxon>Chelicerata</taxon>
        <taxon>Arachnida</taxon>
        <taxon>Acari</taxon>
        <taxon>Acariformes</taxon>
        <taxon>Sarcoptiformes</taxon>
        <taxon>Astigmata</taxon>
        <taxon>Glycyphagoidea</taxon>
        <taxon>Echimyopodidae</taxon>
        <taxon>Blomia</taxon>
    </lineage>
</organism>
<name>A0A9Q0RKM8_BLOTA</name>
<dbReference type="Gene3D" id="2.30.30.100">
    <property type="match status" value="1"/>
</dbReference>
<dbReference type="PANTHER" id="PTHR21415:SF1">
    <property type="entry name" value="U7 SNRNA-ASSOCIATED SM-LIKE PROTEIN LSM11"/>
    <property type="match status" value="1"/>
</dbReference>
<protein>
    <recommendedName>
        <fullName evidence="1">Sm domain-containing protein</fullName>
    </recommendedName>
</protein>
<dbReference type="InterPro" id="IPR001163">
    <property type="entry name" value="Sm_dom_euk/arc"/>
</dbReference>
<dbReference type="EMBL" id="JAPWDV010000003">
    <property type="protein sequence ID" value="KAJ6217585.1"/>
    <property type="molecule type" value="Genomic_DNA"/>
</dbReference>
<reference evidence="2" key="1">
    <citation type="submission" date="2022-12" db="EMBL/GenBank/DDBJ databases">
        <title>Genome assemblies of Blomia tropicalis.</title>
        <authorList>
            <person name="Cui Y."/>
        </authorList>
    </citation>
    <scope>NUCLEOTIDE SEQUENCE</scope>
    <source>
        <tissue evidence="2">Adult mites</tissue>
    </source>
</reference>
<dbReference type="InterPro" id="IPR039267">
    <property type="entry name" value="Lsm11"/>
</dbReference>
<dbReference type="AlphaFoldDB" id="A0A9Q0RKM8"/>
<dbReference type="SUPFAM" id="SSF50182">
    <property type="entry name" value="Sm-like ribonucleoproteins"/>
    <property type="match status" value="1"/>
</dbReference>
<dbReference type="Proteomes" id="UP001142055">
    <property type="component" value="Chromosome 3"/>
</dbReference>
<dbReference type="OrthoDB" id="10002367at2759"/>
<evidence type="ECO:0000313" key="3">
    <source>
        <dbReference type="Proteomes" id="UP001142055"/>
    </source>
</evidence>
<dbReference type="GO" id="GO:0006398">
    <property type="term" value="P:mRNA 3'-end processing by stem-loop binding and cleavage"/>
    <property type="evidence" value="ECO:0007669"/>
    <property type="project" value="TreeGrafter"/>
</dbReference>
<gene>
    <name evidence="2" type="ORF">RDWZM_008742</name>
</gene>
<feature type="domain" description="Sm" evidence="1">
    <location>
        <begin position="120"/>
        <end position="195"/>
    </location>
</feature>
<dbReference type="GO" id="GO:0071209">
    <property type="term" value="F:U7 snRNA binding"/>
    <property type="evidence" value="ECO:0007669"/>
    <property type="project" value="InterPro"/>
</dbReference>
<evidence type="ECO:0000313" key="2">
    <source>
        <dbReference type="EMBL" id="KAJ6217585.1"/>
    </source>
</evidence>
<comment type="caution">
    <text evidence="2">The sequence shown here is derived from an EMBL/GenBank/DDBJ whole genome shotgun (WGS) entry which is preliminary data.</text>
</comment>
<accession>A0A9Q0RKM8</accession>
<dbReference type="Pfam" id="PF01423">
    <property type="entry name" value="LSM"/>
    <property type="match status" value="1"/>
</dbReference>